<feature type="compositionally biased region" description="Basic residues" evidence="1">
    <location>
        <begin position="52"/>
        <end position="65"/>
    </location>
</feature>
<evidence type="ECO:0000313" key="4">
    <source>
        <dbReference type="Proteomes" id="UP001392437"/>
    </source>
</evidence>
<feature type="signal peptide" evidence="2">
    <location>
        <begin position="1"/>
        <end position="23"/>
    </location>
</feature>
<accession>A0AAW0RBR8</accession>
<organism evidence="3 4">
    <name type="scientific">Apiospora kogelbergensis</name>
    <dbReference type="NCBI Taxonomy" id="1337665"/>
    <lineage>
        <taxon>Eukaryota</taxon>
        <taxon>Fungi</taxon>
        <taxon>Dikarya</taxon>
        <taxon>Ascomycota</taxon>
        <taxon>Pezizomycotina</taxon>
        <taxon>Sordariomycetes</taxon>
        <taxon>Xylariomycetidae</taxon>
        <taxon>Amphisphaeriales</taxon>
        <taxon>Apiosporaceae</taxon>
        <taxon>Apiospora</taxon>
    </lineage>
</organism>
<feature type="compositionally biased region" description="Polar residues" evidence="1">
    <location>
        <begin position="35"/>
        <end position="51"/>
    </location>
</feature>
<evidence type="ECO:0000313" key="3">
    <source>
        <dbReference type="EMBL" id="KAK8132219.1"/>
    </source>
</evidence>
<gene>
    <name evidence="3" type="ORF">PG999_000392</name>
</gene>
<proteinExistence type="predicted"/>
<feature type="region of interest" description="Disordered" evidence="1">
    <location>
        <begin position="33"/>
        <end position="212"/>
    </location>
</feature>
<dbReference type="Proteomes" id="UP001392437">
    <property type="component" value="Unassembled WGS sequence"/>
</dbReference>
<feature type="compositionally biased region" description="Polar residues" evidence="1">
    <location>
        <begin position="126"/>
        <end position="137"/>
    </location>
</feature>
<protein>
    <submittedName>
        <fullName evidence="3">Uncharacterized protein</fullName>
    </submittedName>
</protein>
<keyword evidence="4" id="KW-1185">Reference proteome</keyword>
<keyword evidence="2" id="KW-0732">Signal</keyword>
<dbReference type="EMBL" id="JAQQWP010000001">
    <property type="protein sequence ID" value="KAK8132219.1"/>
    <property type="molecule type" value="Genomic_DNA"/>
</dbReference>
<feature type="compositionally biased region" description="Low complexity" evidence="1">
    <location>
        <begin position="66"/>
        <end position="78"/>
    </location>
</feature>
<feature type="compositionally biased region" description="Low complexity" evidence="1">
    <location>
        <begin position="162"/>
        <end position="175"/>
    </location>
</feature>
<sequence length="212" mass="22109">MRLSHILSITLLASTASAGGGWAWSPWKYARGSMPKSSETSSATAYPTSQPSKHKTFSIKPKPAKPSKTTTTTTAGQEPETKPETKPAPTHTSTIKVYATVSEHPEKCATCAGSSPSKEEEPSPTAVATSSQAAPEQSSHEETTQPEDTPTSSAPTQSGPDSTLHLTITSHLTKTVMVPATQTEQPVEETSEPSNVPQPGPDVERGSSGGGN</sequence>
<comment type="caution">
    <text evidence="3">The sequence shown here is derived from an EMBL/GenBank/DDBJ whole genome shotgun (WGS) entry which is preliminary data.</text>
</comment>
<name>A0AAW0RBR8_9PEZI</name>
<feature type="compositionally biased region" description="Polar residues" evidence="1">
    <location>
        <begin position="146"/>
        <end position="161"/>
    </location>
</feature>
<reference evidence="3 4" key="1">
    <citation type="submission" date="2023-01" db="EMBL/GenBank/DDBJ databases">
        <title>Analysis of 21 Apiospora genomes using comparative genomics revels a genus with tremendous synthesis potential of carbohydrate active enzymes and secondary metabolites.</title>
        <authorList>
            <person name="Sorensen T."/>
        </authorList>
    </citation>
    <scope>NUCLEOTIDE SEQUENCE [LARGE SCALE GENOMIC DNA]</scope>
    <source>
        <strain evidence="3 4">CBS 117206</strain>
    </source>
</reference>
<dbReference type="AlphaFoldDB" id="A0AAW0RBR8"/>
<evidence type="ECO:0000256" key="2">
    <source>
        <dbReference type="SAM" id="SignalP"/>
    </source>
</evidence>
<feature type="chain" id="PRO_5043317756" evidence="2">
    <location>
        <begin position="24"/>
        <end position="212"/>
    </location>
</feature>
<evidence type="ECO:0000256" key="1">
    <source>
        <dbReference type="SAM" id="MobiDB-lite"/>
    </source>
</evidence>